<feature type="compositionally biased region" description="Basic residues" evidence="1">
    <location>
        <begin position="11"/>
        <end position="21"/>
    </location>
</feature>
<reference evidence="3 4" key="1">
    <citation type="journal article" date="2019" name="Nat. Microbiol.">
        <title>Mediterranean grassland soil C-N compound turnover is dependent on rainfall and depth, and is mediated by genomically divergent microorganisms.</title>
        <authorList>
            <person name="Diamond S."/>
            <person name="Andeer P.F."/>
            <person name="Li Z."/>
            <person name="Crits-Christoph A."/>
            <person name="Burstein D."/>
            <person name="Anantharaman K."/>
            <person name="Lane K.R."/>
            <person name="Thomas B.C."/>
            <person name="Pan C."/>
            <person name="Northen T.R."/>
            <person name="Banfield J.F."/>
        </authorList>
    </citation>
    <scope>NUCLEOTIDE SEQUENCE [LARGE SCALE GENOMIC DNA]</scope>
    <source>
        <strain evidence="3">WS_2</strain>
    </source>
</reference>
<dbReference type="PANTHER" id="PTHR11614">
    <property type="entry name" value="PHOSPHOLIPASE-RELATED"/>
    <property type="match status" value="1"/>
</dbReference>
<feature type="region of interest" description="Disordered" evidence="1">
    <location>
        <begin position="1"/>
        <end position="32"/>
    </location>
</feature>
<comment type="caution">
    <text evidence="3">The sequence shown here is derived from an EMBL/GenBank/DDBJ whole genome shotgun (WGS) entry which is preliminary data.</text>
</comment>
<dbReference type="Pfam" id="PF12146">
    <property type="entry name" value="Hydrolase_4"/>
    <property type="match status" value="1"/>
</dbReference>
<dbReference type="InterPro" id="IPR051044">
    <property type="entry name" value="MAG_DAG_Lipase"/>
</dbReference>
<feature type="compositionally biased region" description="Low complexity" evidence="1">
    <location>
        <begin position="1"/>
        <end position="10"/>
    </location>
</feature>
<dbReference type="InterPro" id="IPR000073">
    <property type="entry name" value="AB_hydrolase_1"/>
</dbReference>
<organism evidence="3 4">
    <name type="scientific">Eiseniibacteriota bacterium</name>
    <dbReference type="NCBI Taxonomy" id="2212470"/>
    <lineage>
        <taxon>Bacteria</taxon>
        <taxon>Candidatus Eiseniibacteriota</taxon>
    </lineage>
</organism>
<evidence type="ECO:0000256" key="1">
    <source>
        <dbReference type="SAM" id="MobiDB-lite"/>
    </source>
</evidence>
<accession>A0A538SBP2</accession>
<evidence type="ECO:0000313" key="3">
    <source>
        <dbReference type="EMBL" id="TMQ48776.1"/>
    </source>
</evidence>
<dbReference type="InterPro" id="IPR022742">
    <property type="entry name" value="Hydrolase_4"/>
</dbReference>
<gene>
    <name evidence="3" type="ORF">E6K72_12775</name>
</gene>
<proteinExistence type="predicted"/>
<feature type="domain" description="Serine aminopeptidase S33" evidence="2">
    <location>
        <begin position="61"/>
        <end position="298"/>
    </location>
</feature>
<dbReference type="AlphaFoldDB" id="A0A538SBP2"/>
<protein>
    <submittedName>
        <fullName evidence="3">Lysophospholipase</fullName>
    </submittedName>
</protein>
<evidence type="ECO:0000313" key="4">
    <source>
        <dbReference type="Proteomes" id="UP000317716"/>
    </source>
</evidence>
<dbReference type="InterPro" id="IPR029058">
    <property type="entry name" value="AB_hydrolase_fold"/>
</dbReference>
<evidence type="ECO:0000259" key="2">
    <source>
        <dbReference type="Pfam" id="PF12146"/>
    </source>
</evidence>
<dbReference type="EMBL" id="VBOS01000469">
    <property type="protein sequence ID" value="TMQ48776.1"/>
    <property type="molecule type" value="Genomic_DNA"/>
</dbReference>
<name>A0A538SBP2_UNCEI</name>
<dbReference type="Gene3D" id="3.40.50.1820">
    <property type="entry name" value="alpha/beta hydrolase"/>
    <property type="match status" value="1"/>
</dbReference>
<dbReference type="PRINTS" id="PR00111">
    <property type="entry name" value="ABHYDROLASE"/>
</dbReference>
<dbReference type="SUPFAM" id="SSF53474">
    <property type="entry name" value="alpha/beta-Hydrolases"/>
    <property type="match status" value="1"/>
</dbReference>
<sequence length="317" mass="33940">MRPSNRSSARAPRHGASRGRRPPGPSAAPMNPSVGAVPALRIELGIGHEAALPARAWCAHDPRGLVAVVHGLGEHGGRYAALAADLVRARFTVVTVDLPGHGEAPGARGDIPSWIAIRDRVVPRLLAASHGLPGQPPDLPRVLLGHSMGAVMALDHALAHPKEIHAAVASGPAFRSTIAPWWKLVLDRVAPGTSPSSGFPHGLEESGMSRDPDVLALRESDPLVHDKISPRLYFAFEEARQRVMRGARRLDVPVLVLHGAADRVVDPRGSLEFCGAAPRDLCRLITYSDGYHEIFNDPVREQAVRDLVGWLDAVVVL</sequence>
<dbReference type="Proteomes" id="UP000317716">
    <property type="component" value="Unassembled WGS sequence"/>
</dbReference>